<feature type="transmembrane region" description="Helical" evidence="3">
    <location>
        <begin position="6"/>
        <end position="25"/>
    </location>
</feature>
<reference evidence="5" key="1">
    <citation type="submission" date="2021-03" db="EMBL/GenBank/DDBJ databases">
        <authorList>
            <person name="Jaffe A."/>
        </authorList>
    </citation>
    <scope>NUCLEOTIDE SEQUENCE</scope>
    <source>
        <strain evidence="5">RIFCSPLOWO2_01_FULL_AR10_48_17</strain>
    </source>
</reference>
<comment type="caution">
    <text evidence="5">The sequence shown here is derived from an EMBL/GenBank/DDBJ whole genome shotgun (WGS) entry which is preliminary data.</text>
</comment>
<comment type="subcellular location">
    <subcellularLocation>
        <location evidence="1">Membrane</location>
        <topology evidence="1">Single-pass membrane protein</topology>
    </subcellularLocation>
</comment>
<feature type="domain" description="Band 7" evidence="4">
    <location>
        <begin position="20"/>
        <end position="177"/>
    </location>
</feature>
<gene>
    <name evidence="5" type="ORF">J4215_02790</name>
</gene>
<protein>
    <submittedName>
        <fullName evidence="5">Slipin family protein</fullName>
    </submittedName>
</protein>
<dbReference type="Pfam" id="PF01145">
    <property type="entry name" value="Band_7"/>
    <property type="match status" value="1"/>
</dbReference>
<evidence type="ECO:0000256" key="2">
    <source>
        <dbReference type="ARBA" id="ARBA00008164"/>
    </source>
</evidence>
<organism evidence="5 6">
    <name type="scientific">Candidatus Iainarchaeum sp</name>
    <dbReference type="NCBI Taxonomy" id="3101447"/>
    <lineage>
        <taxon>Archaea</taxon>
        <taxon>Candidatus Iainarchaeota</taxon>
        <taxon>Candidatus Iainarchaeia</taxon>
        <taxon>Candidatus Iainarchaeales</taxon>
        <taxon>Candidatus Iainarchaeaceae</taxon>
        <taxon>Candidatus Iainarchaeum</taxon>
    </lineage>
</organism>
<name>A0A8T4L2J3_9ARCH</name>
<dbReference type="PANTHER" id="PTHR10264">
    <property type="entry name" value="BAND 7 PROTEIN-RELATED"/>
    <property type="match status" value="1"/>
</dbReference>
<accession>A0A8T4L2J3</accession>
<dbReference type="Proteomes" id="UP000675968">
    <property type="component" value="Unassembled WGS sequence"/>
</dbReference>
<dbReference type="PANTHER" id="PTHR10264:SF19">
    <property type="entry name" value="AT06885P-RELATED"/>
    <property type="match status" value="1"/>
</dbReference>
<dbReference type="AlphaFoldDB" id="A0A8T4L2J3"/>
<evidence type="ECO:0000256" key="1">
    <source>
        <dbReference type="ARBA" id="ARBA00004167"/>
    </source>
</evidence>
<evidence type="ECO:0000313" key="6">
    <source>
        <dbReference type="Proteomes" id="UP000675968"/>
    </source>
</evidence>
<dbReference type="InterPro" id="IPR036013">
    <property type="entry name" value="Band_7/SPFH_dom_sf"/>
</dbReference>
<dbReference type="CDD" id="cd08826">
    <property type="entry name" value="SPFH_eoslipins_u1"/>
    <property type="match status" value="1"/>
</dbReference>
<dbReference type="InterPro" id="IPR001107">
    <property type="entry name" value="Band_7"/>
</dbReference>
<dbReference type="InterPro" id="IPR043202">
    <property type="entry name" value="Band-7_stomatin-like"/>
</dbReference>
<dbReference type="SUPFAM" id="SSF117892">
    <property type="entry name" value="Band 7/SPFH domain"/>
    <property type="match status" value="1"/>
</dbReference>
<proteinExistence type="inferred from homology"/>
<reference evidence="5" key="2">
    <citation type="submission" date="2021-05" db="EMBL/GenBank/DDBJ databases">
        <title>Protein family content uncovers lineage relationships and bacterial pathway maintenance mechanisms in DPANN archaea.</title>
        <authorList>
            <person name="Castelle C.J."/>
            <person name="Meheust R."/>
            <person name="Jaffe A.L."/>
            <person name="Seitz K."/>
            <person name="Gong X."/>
            <person name="Baker B.J."/>
            <person name="Banfield J.F."/>
        </authorList>
    </citation>
    <scope>NUCLEOTIDE SEQUENCE</scope>
    <source>
        <strain evidence="5">RIFCSPLOWO2_01_FULL_AR10_48_17</strain>
    </source>
</reference>
<evidence type="ECO:0000256" key="3">
    <source>
        <dbReference type="SAM" id="Phobius"/>
    </source>
</evidence>
<dbReference type="EMBL" id="JAGVWC010000009">
    <property type="protein sequence ID" value="MBS3061483.1"/>
    <property type="molecule type" value="Genomic_DNA"/>
</dbReference>
<dbReference type="SMART" id="SM00244">
    <property type="entry name" value="PHB"/>
    <property type="match status" value="1"/>
</dbReference>
<keyword evidence="3" id="KW-0472">Membrane</keyword>
<dbReference type="InterPro" id="IPR001972">
    <property type="entry name" value="Stomatin_HflK_fam"/>
</dbReference>
<evidence type="ECO:0000259" key="4">
    <source>
        <dbReference type="SMART" id="SM00244"/>
    </source>
</evidence>
<dbReference type="Gene3D" id="6.10.250.2090">
    <property type="match status" value="1"/>
</dbReference>
<keyword evidence="3" id="KW-1133">Transmembrane helix</keyword>
<dbReference type="PRINTS" id="PR00721">
    <property type="entry name" value="STOMATIN"/>
</dbReference>
<keyword evidence="3" id="KW-0812">Transmembrane</keyword>
<dbReference type="GO" id="GO:0005886">
    <property type="term" value="C:plasma membrane"/>
    <property type="evidence" value="ECO:0007669"/>
    <property type="project" value="InterPro"/>
</dbReference>
<comment type="similarity">
    <text evidence="2">Belongs to the band 7/mec-2 family.</text>
</comment>
<dbReference type="FunFam" id="3.30.479.30:FF:000004">
    <property type="entry name" value="Putative membrane protease family, stomatin"/>
    <property type="match status" value="1"/>
</dbReference>
<evidence type="ECO:0000313" key="5">
    <source>
        <dbReference type="EMBL" id="MBS3061483.1"/>
    </source>
</evidence>
<sequence>MIVETLLWIIVFIIVFFLFGSLKIVNQYERGIKFTLGRYAGIMEPGINWVVPIFQSWIRVDMRTIVRDVPRQDIMTQDNVSAIINAVVYYKVVKADLAVLKVQDYHFAISQLGQTSMRDVIGEVSLDELLAKRELVAGKIREILDKASDPWGIKVEAVELKEIILPESLIRVISLEAEAERDKRAIVIKASGEFESAKNLAQAAKELTRVKGGIHLRTLQTINSLSTEKSKTVVYAIPSELLKSIDIRVLDFFKEMKKK</sequence>
<dbReference type="GO" id="GO:0098552">
    <property type="term" value="C:side of membrane"/>
    <property type="evidence" value="ECO:0007669"/>
    <property type="project" value="UniProtKB-ARBA"/>
</dbReference>
<dbReference type="Gene3D" id="3.30.479.30">
    <property type="entry name" value="Band 7 domain"/>
    <property type="match status" value="1"/>
</dbReference>